<evidence type="ECO:0000313" key="2">
    <source>
        <dbReference type="Proteomes" id="UP000297229"/>
    </source>
</evidence>
<protein>
    <submittedName>
        <fullName evidence="1">Uncharacterized protein</fullName>
    </submittedName>
</protein>
<accession>A0A4Z1IDA8</accession>
<evidence type="ECO:0000313" key="1">
    <source>
        <dbReference type="EMBL" id="TGO59416.1"/>
    </source>
</evidence>
<gene>
    <name evidence="1" type="ORF">BELL_1247g00020</name>
</gene>
<comment type="caution">
    <text evidence="1">The sequence shown here is derived from an EMBL/GenBank/DDBJ whole genome shotgun (WGS) entry which is preliminary data.</text>
</comment>
<dbReference type="EMBL" id="PQXM01001245">
    <property type="protein sequence ID" value="TGO59416.1"/>
    <property type="molecule type" value="Genomic_DNA"/>
</dbReference>
<reference evidence="1 2" key="1">
    <citation type="submission" date="2017-12" db="EMBL/GenBank/DDBJ databases">
        <title>Comparative genomics of Botrytis spp.</title>
        <authorList>
            <person name="Valero-Jimenez C.A."/>
            <person name="Tapia P."/>
            <person name="Veloso J."/>
            <person name="Silva-Moreno E."/>
            <person name="Staats M."/>
            <person name="Valdes J.H."/>
            <person name="Van Kan J.A.L."/>
        </authorList>
    </citation>
    <scope>NUCLEOTIDE SEQUENCE [LARGE SCALE GENOMIC DNA]</scope>
    <source>
        <strain evidence="1 2">Be9601</strain>
    </source>
</reference>
<name>A0A4Z1IDA8_9HELO</name>
<proteinExistence type="predicted"/>
<keyword evidence="2" id="KW-1185">Reference proteome</keyword>
<organism evidence="1 2">
    <name type="scientific">Botrytis elliptica</name>
    <dbReference type="NCBI Taxonomy" id="278938"/>
    <lineage>
        <taxon>Eukaryota</taxon>
        <taxon>Fungi</taxon>
        <taxon>Dikarya</taxon>
        <taxon>Ascomycota</taxon>
        <taxon>Pezizomycotina</taxon>
        <taxon>Leotiomycetes</taxon>
        <taxon>Helotiales</taxon>
        <taxon>Sclerotiniaceae</taxon>
        <taxon>Botrytis</taxon>
    </lineage>
</organism>
<dbReference type="Proteomes" id="UP000297229">
    <property type="component" value="Unassembled WGS sequence"/>
</dbReference>
<sequence length="82" mass="9033">MYSIPSLVDISSRLCTFPASIEYIQVGPKVSLTIRSSICNVHSAKDVRDAFSVIQVTTIKLNPSPPGTAEMENIKRPKRPKC</sequence>
<dbReference type="AlphaFoldDB" id="A0A4Z1IDA8"/>